<keyword evidence="1" id="KW-0732">Signal</keyword>
<gene>
    <name evidence="2" type="ORF">SKC35_06430</name>
</gene>
<keyword evidence="3" id="KW-1185">Reference proteome</keyword>
<evidence type="ECO:0000313" key="3">
    <source>
        <dbReference type="Proteomes" id="UP001598112"/>
    </source>
</evidence>
<feature type="signal peptide" evidence="1">
    <location>
        <begin position="1"/>
        <end position="18"/>
    </location>
</feature>
<dbReference type="RefSeq" id="WP_377978573.1">
    <property type="nucleotide sequence ID" value="NZ_JBBKXY010000002.1"/>
</dbReference>
<accession>A0ABW6D8H8</accession>
<protein>
    <recommendedName>
        <fullName evidence="4">TonB C-terminal domain-containing protein</fullName>
    </recommendedName>
</protein>
<reference evidence="2 3" key="1">
    <citation type="submission" date="2024-03" db="EMBL/GenBank/DDBJ databases">
        <title>Aquirufa genome sequencing.</title>
        <authorList>
            <person name="Pitt A."/>
            <person name="Hahn M.W."/>
        </authorList>
    </citation>
    <scope>NUCLEOTIDE SEQUENCE [LARGE SCALE GENOMIC DNA]</scope>
    <source>
        <strain evidence="2 3">KTFRIE-69F</strain>
    </source>
</reference>
<evidence type="ECO:0000313" key="2">
    <source>
        <dbReference type="EMBL" id="MFD3293316.1"/>
    </source>
</evidence>
<comment type="caution">
    <text evidence="2">The sequence shown here is derived from an EMBL/GenBank/DDBJ whole genome shotgun (WGS) entry which is preliminary data.</text>
</comment>
<proteinExistence type="predicted"/>
<name>A0ABW6D8H8_9BACT</name>
<organism evidence="2 3">
    <name type="scientific">Aquirufa originis</name>
    <dbReference type="NCBI Taxonomy" id="3096514"/>
    <lineage>
        <taxon>Bacteria</taxon>
        <taxon>Pseudomonadati</taxon>
        <taxon>Bacteroidota</taxon>
        <taxon>Cytophagia</taxon>
        <taxon>Cytophagales</taxon>
        <taxon>Flectobacillaceae</taxon>
        <taxon>Aquirufa</taxon>
    </lineage>
</organism>
<feature type="chain" id="PRO_5046126833" description="TonB C-terminal domain-containing protein" evidence="1">
    <location>
        <begin position="19"/>
        <end position="166"/>
    </location>
</feature>
<evidence type="ECO:0008006" key="4">
    <source>
        <dbReference type="Google" id="ProtNLM"/>
    </source>
</evidence>
<evidence type="ECO:0000256" key="1">
    <source>
        <dbReference type="SAM" id="SignalP"/>
    </source>
</evidence>
<sequence length="166" mass="19580">MKKIFLLFFAMLSFTAFSQKKIKILPINIERDNLYEHITSGLFIDSTDKFQSGWLFIKVEKTGKVSEIKVNGFFDEKFVNVLKSNIYNPKAPWLKKNKKKYLWYILPMQFGQIQSNYSPKEIQLNVLTHDYNLNALGELIVEEPGHVIILHSLKRLTNERMQEVYM</sequence>
<dbReference type="Proteomes" id="UP001598112">
    <property type="component" value="Unassembled WGS sequence"/>
</dbReference>
<dbReference type="EMBL" id="JBBKXY010000002">
    <property type="protein sequence ID" value="MFD3293316.1"/>
    <property type="molecule type" value="Genomic_DNA"/>
</dbReference>